<keyword evidence="3 5" id="KW-1133">Transmembrane helix</keyword>
<evidence type="ECO:0000256" key="4">
    <source>
        <dbReference type="ARBA" id="ARBA00023136"/>
    </source>
</evidence>
<dbReference type="VEuPathDB" id="VectorBase:SCAU014689"/>
<evidence type="ECO:0000259" key="7">
    <source>
        <dbReference type="PROSITE" id="PS50261"/>
    </source>
</evidence>
<dbReference type="Pfam" id="PF00002">
    <property type="entry name" value="7tm_2"/>
    <property type="match status" value="1"/>
</dbReference>
<dbReference type="InterPro" id="IPR053066">
    <property type="entry name" value="ADGR_G7"/>
</dbReference>
<evidence type="ECO:0000256" key="5">
    <source>
        <dbReference type="SAM" id="Phobius"/>
    </source>
</evidence>
<dbReference type="EnsemblMetazoa" id="SCAU014689-RA">
    <property type="protein sequence ID" value="SCAU014689-PA"/>
    <property type="gene ID" value="SCAU014689"/>
</dbReference>
<evidence type="ECO:0000313" key="9">
    <source>
        <dbReference type="Proteomes" id="UP000095300"/>
    </source>
</evidence>
<comment type="subcellular location">
    <subcellularLocation>
        <location evidence="1">Membrane</location>
        <topology evidence="1">Multi-pass membrane protein</topology>
    </subcellularLocation>
</comment>
<protein>
    <recommendedName>
        <fullName evidence="7">G-protein coupled receptors family 2 profile 2 domain-containing protein</fullName>
    </recommendedName>
</protein>
<dbReference type="GO" id="GO:0004930">
    <property type="term" value="F:G protein-coupled receptor activity"/>
    <property type="evidence" value="ECO:0007669"/>
    <property type="project" value="InterPro"/>
</dbReference>
<dbReference type="PANTHER" id="PTHR47767:SF1">
    <property type="entry name" value="ADHESION G PROTEIN-COUPLED RECEPTOR G7"/>
    <property type="match status" value="1"/>
</dbReference>
<reference evidence="8" key="1">
    <citation type="submission" date="2020-05" db="UniProtKB">
        <authorList>
            <consortium name="EnsemblMetazoa"/>
        </authorList>
    </citation>
    <scope>IDENTIFICATION</scope>
    <source>
        <strain evidence="8">USDA</strain>
    </source>
</reference>
<organism evidence="8 9">
    <name type="scientific">Stomoxys calcitrans</name>
    <name type="common">Stable fly</name>
    <name type="synonym">Conops calcitrans</name>
    <dbReference type="NCBI Taxonomy" id="35570"/>
    <lineage>
        <taxon>Eukaryota</taxon>
        <taxon>Metazoa</taxon>
        <taxon>Ecdysozoa</taxon>
        <taxon>Arthropoda</taxon>
        <taxon>Hexapoda</taxon>
        <taxon>Insecta</taxon>
        <taxon>Pterygota</taxon>
        <taxon>Neoptera</taxon>
        <taxon>Endopterygota</taxon>
        <taxon>Diptera</taxon>
        <taxon>Brachycera</taxon>
        <taxon>Muscomorpha</taxon>
        <taxon>Muscoidea</taxon>
        <taxon>Muscidae</taxon>
        <taxon>Stomoxys</taxon>
    </lineage>
</organism>
<dbReference type="InterPro" id="IPR017981">
    <property type="entry name" value="GPCR_2-like_7TM"/>
</dbReference>
<proteinExistence type="predicted"/>
<sequence>MQILTFLLLLYYSPFINTEQWCERVKYQTNFTTRSSEVLPVLIVWYPVHEGTQSKLEVCSKTQGQYIQGKCSHNFQNQVATRFVQREELLDCTSIRNYCQSRSFTHFYLSTNREKTIHTNYWLEGHIGEYSGTKDMCLLENGLPLTQKCIYDAYKRQGIWENQNSGKTSTVNCLHDTDQRIVTNDLNKLYMEVSEQNRDPMQDNPKAADKLASILAKNYAERIAADLKISTNILKEITTTDRQPEMMTKVLAATDLLLKSNENVVSTSVKMNTPTQLIKTIDNYVNKVANVVMRNSNCSQIPSGVVKYTKDLVSVFYINPRCSNVSGIAFYNTQTNYAMKVLYGASSKKYYRYLYLNQSLEHIIQEGDIESAVYMPENVYKALLADIDTKVNMDTLAISLYRAPNFFTNGTTQAENVVLKLSIPKYKGELPGDVPLIFQRPLANVTEQPQCANWDLGTWISTGFAKEFPKNLVLCNTRSTSSFGAILGLRHSHNVTKNIQILTVLMDIAQDLISIVGCCLSLFGLSCVWITAICFKEWRSQTSNKLLLNMCLVLTLLMSYFLFINLPGLRNRLVDIENVNHCIIQGAFLHYIILVLFLWMFFFAILQYQRYVTVIGIQRSAHFALNYTLTAWGVPLVPTALVIFWNKNAYVPLSKNTICYPRGQCLYMTVLLPISVISIANLAIFIYIFCSIRKSVNKFCDANERKSIIVQLRLSILLFFLLGISWLFGILAHMDTSQVLSTLFCLTSTIQGFVLFIYFVVVDKRTRSSWLKFCCGGQFYSFGENTTDIPIKTVNSSKKLSIE</sequence>
<dbReference type="STRING" id="35570.A0A1I8Q7U6"/>
<accession>A0A1I8Q7U6</accession>
<evidence type="ECO:0000256" key="1">
    <source>
        <dbReference type="ARBA" id="ARBA00004141"/>
    </source>
</evidence>
<name>A0A1I8Q7U6_STOCA</name>
<dbReference type="GO" id="GO:0016020">
    <property type="term" value="C:membrane"/>
    <property type="evidence" value="ECO:0007669"/>
    <property type="project" value="UniProtKB-SubCell"/>
</dbReference>
<feature type="signal peptide" evidence="6">
    <location>
        <begin position="1"/>
        <end position="18"/>
    </location>
</feature>
<feature type="transmembrane region" description="Helical" evidence="5">
    <location>
        <begin position="710"/>
        <end position="733"/>
    </location>
</feature>
<feature type="transmembrane region" description="Helical" evidence="5">
    <location>
        <begin position="666"/>
        <end position="689"/>
    </location>
</feature>
<feature type="transmembrane region" description="Helical" evidence="5">
    <location>
        <begin position="512"/>
        <end position="534"/>
    </location>
</feature>
<keyword evidence="9" id="KW-1185">Reference proteome</keyword>
<dbReference type="CDD" id="cd15040">
    <property type="entry name" value="7tmB2_Adhesion"/>
    <property type="match status" value="1"/>
</dbReference>
<keyword evidence="6" id="KW-0732">Signal</keyword>
<gene>
    <name evidence="8" type="primary">106081962</name>
</gene>
<dbReference type="InterPro" id="IPR000832">
    <property type="entry name" value="GPCR_2_secretin-like"/>
</dbReference>
<feature type="domain" description="G-protein coupled receptors family 2 profile 2" evidence="7">
    <location>
        <begin position="510"/>
        <end position="763"/>
    </location>
</feature>
<evidence type="ECO:0000256" key="2">
    <source>
        <dbReference type="ARBA" id="ARBA00022692"/>
    </source>
</evidence>
<dbReference type="GO" id="GO:0007166">
    <property type="term" value="P:cell surface receptor signaling pathway"/>
    <property type="evidence" value="ECO:0007669"/>
    <property type="project" value="InterPro"/>
</dbReference>
<feature type="chain" id="PRO_5009327879" description="G-protein coupled receptors family 2 profile 2 domain-containing protein" evidence="6">
    <location>
        <begin position="19"/>
        <end position="803"/>
    </location>
</feature>
<feature type="transmembrane region" description="Helical" evidence="5">
    <location>
        <begin position="546"/>
        <end position="563"/>
    </location>
</feature>
<dbReference type="PANTHER" id="PTHR47767">
    <property type="entry name" value="ADHESION G PROTEIN-COUPLED RECEPTOR G7"/>
    <property type="match status" value="1"/>
</dbReference>
<keyword evidence="2 5" id="KW-0812">Transmembrane</keyword>
<feature type="transmembrane region" description="Helical" evidence="5">
    <location>
        <begin position="739"/>
        <end position="762"/>
    </location>
</feature>
<dbReference type="AlphaFoldDB" id="A0A1I8Q7U6"/>
<evidence type="ECO:0000256" key="6">
    <source>
        <dbReference type="SAM" id="SignalP"/>
    </source>
</evidence>
<evidence type="ECO:0000256" key="3">
    <source>
        <dbReference type="ARBA" id="ARBA00022989"/>
    </source>
</evidence>
<dbReference type="Proteomes" id="UP000095300">
    <property type="component" value="Unassembled WGS sequence"/>
</dbReference>
<dbReference type="Gene3D" id="1.20.1070.10">
    <property type="entry name" value="Rhodopsin 7-helix transmembrane proteins"/>
    <property type="match status" value="1"/>
</dbReference>
<keyword evidence="4 5" id="KW-0472">Membrane</keyword>
<dbReference type="OrthoDB" id="10037534at2759"/>
<dbReference type="KEGG" id="scac:106081962"/>
<dbReference type="SUPFAM" id="SSF81321">
    <property type="entry name" value="Family A G protein-coupled receptor-like"/>
    <property type="match status" value="1"/>
</dbReference>
<feature type="transmembrane region" description="Helical" evidence="5">
    <location>
        <begin position="583"/>
        <end position="606"/>
    </location>
</feature>
<feature type="transmembrane region" description="Helical" evidence="5">
    <location>
        <begin position="627"/>
        <end position="646"/>
    </location>
</feature>
<dbReference type="PROSITE" id="PS50261">
    <property type="entry name" value="G_PROTEIN_RECEP_F2_4"/>
    <property type="match status" value="1"/>
</dbReference>
<evidence type="ECO:0000313" key="8">
    <source>
        <dbReference type="EnsemblMetazoa" id="SCAU014689-PA"/>
    </source>
</evidence>